<name>A0A8S5UF79_9CAUD</name>
<accession>A0A8S5UF79</accession>
<proteinExistence type="predicted"/>
<protein>
    <submittedName>
        <fullName evidence="1">Uncharacterized protein</fullName>
    </submittedName>
</protein>
<evidence type="ECO:0000313" key="1">
    <source>
        <dbReference type="EMBL" id="DAF93125.1"/>
    </source>
</evidence>
<organism evidence="1">
    <name type="scientific">Myoviridae sp. ctcyQ27</name>
    <dbReference type="NCBI Taxonomy" id="2825139"/>
    <lineage>
        <taxon>Viruses</taxon>
        <taxon>Duplodnaviria</taxon>
        <taxon>Heunggongvirae</taxon>
        <taxon>Uroviricota</taxon>
        <taxon>Caudoviricetes</taxon>
    </lineage>
</organism>
<sequence length="247" mass="28409">MGIFIDALTDKIYETFYEGNSVNNKTKLQRLSECFSDNEELKEERKEEPSIADTILNSAVKTATKVADAIVEESLPSIVRDINDKCKDKEVTEYVTYTGDTSEYPSERLELDTEYPIVRLSESPDGDNIFGSSVFRFRQNGPKHGSDIRLEPYYKIPIKFYEDKWGEEIITFTDVLAGYIPLVEKARKVSRNPDLYFGLKIYNNPDSFMLSSLDSYGRMTDDVIIAVSNGTYDISWKKDLNWKFISR</sequence>
<reference evidence="1" key="1">
    <citation type="journal article" date="2021" name="Proc. Natl. Acad. Sci. U.S.A.">
        <title>A Catalog of Tens of Thousands of Viruses from Human Metagenomes Reveals Hidden Associations with Chronic Diseases.</title>
        <authorList>
            <person name="Tisza M.J."/>
            <person name="Buck C.B."/>
        </authorList>
    </citation>
    <scope>NUCLEOTIDE SEQUENCE</scope>
    <source>
        <strain evidence="1">CtcyQ27</strain>
    </source>
</reference>
<dbReference type="EMBL" id="BK016080">
    <property type="protein sequence ID" value="DAF93125.1"/>
    <property type="molecule type" value="Genomic_DNA"/>
</dbReference>